<dbReference type="eggNOG" id="KOG3675">
    <property type="taxonomic scope" value="Eukaryota"/>
</dbReference>
<dbReference type="InterPro" id="IPR039461">
    <property type="entry name" value="Peptidase_M49"/>
</dbReference>
<evidence type="ECO:0000313" key="7">
    <source>
        <dbReference type="EMBL" id="CCX08611.1"/>
    </source>
</evidence>
<dbReference type="Gene3D" id="3.40.50.720">
    <property type="entry name" value="NAD(P)-binding Rossmann-like Domain"/>
    <property type="match status" value="1"/>
</dbReference>
<dbReference type="PANTHER" id="PTHR43618:SF4">
    <property type="entry name" value="SHORT CHAIN DEHYDROGENASE_REDUCTASE FAMILY (AFU_ORTHOLOGUE AFUA_7G04540)"/>
    <property type="match status" value="1"/>
</dbReference>
<evidence type="ECO:0000256" key="2">
    <source>
        <dbReference type="ARBA" id="ARBA00022723"/>
    </source>
</evidence>
<comment type="similarity">
    <text evidence="1">Belongs to the short-chain dehydrogenases/reductases (SDR) family.</text>
</comment>
<dbReference type="InterPro" id="IPR036291">
    <property type="entry name" value="NAD(P)-bd_dom_sf"/>
</dbReference>
<dbReference type="OrthoDB" id="4694525at2759"/>
<dbReference type="PANTHER" id="PTHR43618">
    <property type="entry name" value="7-ALPHA-HYDROXYSTEROID DEHYDROGENASE"/>
    <property type="match status" value="1"/>
</dbReference>
<name>U4L1W2_PYROM</name>
<dbReference type="Proteomes" id="UP000018144">
    <property type="component" value="Unassembled WGS sequence"/>
</dbReference>
<evidence type="ECO:0000256" key="6">
    <source>
        <dbReference type="SAM" id="MobiDB-lite"/>
    </source>
</evidence>
<gene>
    <name evidence="7" type="ORF">PCON_08204</name>
</gene>
<keyword evidence="2" id="KW-0479">Metal-binding</keyword>
<feature type="region of interest" description="Disordered" evidence="6">
    <location>
        <begin position="232"/>
        <end position="253"/>
    </location>
</feature>
<dbReference type="EMBL" id="HF935425">
    <property type="protein sequence ID" value="CCX08611.1"/>
    <property type="molecule type" value="Genomic_DNA"/>
</dbReference>
<evidence type="ECO:0000256" key="4">
    <source>
        <dbReference type="ARBA" id="ARBA00022857"/>
    </source>
</evidence>
<dbReference type="Gene3D" id="3.30.540.30">
    <property type="match status" value="1"/>
</dbReference>
<sequence length="783" mass="87345">MADKNASGSLALADLFDVSKFKCVVTGGGTGIGLMIVQGLAKNGATVYITGRRKEALDKVCSQYNGDKGKIIGIPCDITDKSQLQNLVSEIQKHEPEGIHLLVNNAGVAPEESTLNKAPKDMGDLEAVQKWMWGSEQKDWEHVFQVNVMAHYYASVAFLPLLSAASKNTPGHSPSIINISSISGILKSSSMGQFAYSSSKAAIIHLTKSLATSFKDLKIRVNTIAPGLFPSEMTERKPADDTGKNYLEKGERGWPAGRAGDEADIVGATIYLASTAGLFVNGQTTYREMSAAPDKIAKDVLVRRMDIGNQFNKLTVDQKLCARYLSHDVAQSGYYPGDIAITKEELAAIGEVLVNDYGIGQENTRVKKTQAGYEVLIASVDTDKKLPTLYTNPHVTFTWEDHAKTLERIVEYFTKASAHVDNPAQAKYIEEYRQHFLTGNLELHKDSQRTWVKDCKPAVEMMFGFVELHRIHMELGPTLAYCSSIIFLGINLPNYDDVRQTSGFKNVMIAPNPSELKRYIQHTYYADYIHIAMHEPYGHGTGKLLAEEKPGVYNFDIESPPTSPLTGLPVSTCYKPGQTWSSVFGDLATSMEECRAECVGSYLITALELLKIFGYTEISEISAEDIIYNDYLRAGVNGLRALVEDEKWRQAHARGHFAILRTLLAEEDFMTLEFNEVDDQLTVRMNPSKILSHGKKETSNLLLKLYVYRCTADVENGKPWYEELTAVDDYWLRIRRLVLMKRVKKPVMVMANTFLEERKVVLKEYDATVNSIIQSWAERAVII</sequence>
<dbReference type="Pfam" id="PF03571">
    <property type="entry name" value="Peptidase_M49"/>
    <property type="match status" value="2"/>
</dbReference>
<dbReference type="Pfam" id="PF00106">
    <property type="entry name" value="adh_short"/>
    <property type="match status" value="1"/>
</dbReference>
<dbReference type="SUPFAM" id="SSF51735">
    <property type="entry name" value="NAD(P)-binding Rossmann-fold domains"/>
    <property type="match status" value="1"/>
</dbReference>
<dbReference type="InterPro" id="IPR052178">
    <property type="entry name" value="Sec_Metab_Biosynth_SDR"/>
</dbReference>
<dbReference type="PROSITE" id="PS00061">
    <property type="entry name" value="ADH_SHORT"/>
    <property type="match status" value="1"/>
</dbReference>
<evidence type="ECO:0000256" key="1">
    <source>
        <dbReference type="ARBA" id="ARBA00006484"/>
    </source>
</evidence>
<organism evidence="7 8">
    <name type="scientific">Pyronema omphalodes (strain CBS 100304)</name>
    <name type="common">Pyronema confluens</name>
    <dbReference type="NCBI Taxonomy" id="1076935"/>
    <lineage>
        <taxon>Eukaryota</taxon>
        <taxon>Fungi</taxon>
        <taxon>Dikarya</taxon>
        <taxon>Ascomycota</taxon>
        <taxon>Pezizomycotina</taxon>
        <taxon>Pezizomycetes</taxon>
        <taxon>Pezizales</taxon>
        <taxon>Pyronemataceae</taxon>
        <taxon>Pyronema</taxon>
    </lineage>
</organism>
<dbReference type="InterPro" id="IPR002347">
    <property type="entry name" value="SDR_fam"/>
</dbReference>
<dbReference type="GO" id="GO:0016787">
    <property type="term" value="F:hydrolase activity"/>
    <property type="evidence" value="ECO:0007669"/>
    <property type="project" value="UniProtKB-KW"/>
</dbReference>
<dbReference type="GO" id="GO:0046872">
    <property type="term" value="F:metal ion binding"/>
    <property type="evidence" value="ECO:0007669"/>
    <property type="project" value="UniProtKB-KW"/>
</dbReference>
<evidence type="ECO:0000256" key="3">
    <source>
        <dbReference type="ARBA" id="ARBA00022801"/>
    </source>
</evidence>
<accession>U4L1W2</accession>
<reference evidence="7 8" key="1">
    <citation type="journal article" date="2013" name="PLoS Genet.">
        <title>The genome and development-dependent transcriptomes of Pyronema confluens: a window into fungal evolution.</title>
        <authorList>
            <person name="Traeger S."/>
            <person name="Altegoer F."/>
            <person name="Freitag M."/>
            <person name="Gabaldon T."/>
            <person name="Kempken F."/>
            <person name="Kumar A."/>
            <person name="Marcet-Houben M."/>
            <person name="Poggeler S."/>
            <person name="Stajich J.E."/>
            <person name="Nowrousian M."/>
        </authorList>
    </citation>
    <scope>NUCLEOTIDE SEQUENCE [LARGE SCALE GENOMIC DNA]</scope>
    <source>
        <strain evidence="8">CBS 100304</strain>
        <tissue evidence="7">Vegetative mycelium</tissue>
    </source>
</reference>
<protein>
    <submittedName>
        <fullName evidence="7">Similar to Dipeptidyl peptidase 3 acc. no. Q9VHR8</fullName>
    </submittedName>
</protein>
<keyword evidence="8" id="KW-1185">Reference proteome</keyword>
<dbReference type="CDD" id="cd05233">
    <property type="entry name" value="SDR_c"/>
    <property type="match status" value="1"/>
</dbReference>
<keyword evidence="5" id="KW-0560">Oxidoreductase</keyword>
<dbReference type="PRINTS" id="PR00081">
    <property type="entry name" value="GDHRDH"/>
</dbReference>
<keyword evidence="3" id="KW-0378">Hydrolase</keyword>
<proteinExistence type="inferred from homology"/>
<evidence type="ECO:0000313" key="8">
    <source>
        <dbReference type="Proteomes" id="UP000018144"/>
    </source>
</evidence>
<dbReference type="GO" id="GO:0016491">
    <property type="term" value="F:oxidoreductase activity"/>
    <property type="evidence" value="ECO:0007669"/>
    <property type="project" value="UniProtKB-KW"/>
</dbReference>
<evidence type="ECO:0000256" key="5">
    <source>
        <dbReference type="ARBA" id="ARBA00023002"/>
    </source>
</evidence>
<feature type="compositionally biased region" description="Basic and acidic residues" evidence="6">
    <location>
        <begin position="233"/>
        <end position="252"/>
    </location>
</feature>
<keyword evidence="4" id="KW-0521">NADP</keyword>
<dbReference type="InterPro" id="IPR020904">
    <property type="entry name" value="Sc_DH/Rdtase_CS"/>
</dbReference>
<dbReference type="AlphaFoldDB" id="U4L1W2"/>
<dbReference type="eggNOG" id="KOG0725">
    <property type="taxonomic scope" value="Eukaryota"/>
</dbReference>
<dbReference type="PRINTS" id="PR00080">
    <property type="entry name" value="SDRFAMILY"/>
</dbReference>